<dbReference type="PANTHER" id="PTHR22589">
    <property type="entry name" value="CARNITINE O-ACYLTRANSFERASE"/>
    <property type="match status" value="1"/>
</dbReference>
<dbReference type="SUPFAM" id="SSF52777">
    <property type="entry name" value="CoA-dependent acyltransferases"/>
    <property type="match status" value="2"/>
</dbReference>
<dbReference type="STRING" id="2018661.A0A2A2KF38"/>
<evidence type="ECO:0000313" key="11">
    <source>
        <dbReference type="Proteomes" id="UP000218231"/>
    </source>
</evidence>
<comment type="similarity">
    <text evidence="1 8">Belongs to the carnitine/choline acetyltransferase family.</text>
</comment>
<evidence type="ECO:0000259" key="9">
    <source>
        <dbReference type="Pfam" id="PF00755"/>
    </source>
</evidence>
<gene>
    <name evidence="10" type="ORF">WR25_09993</name>
</gene>
<dbReference type="InterPro" id="IPR000542">
    <property type="entry name" value="Carn_acyl_trans"/>
</dbReference>
<dbReference type="Gene3D" id="3.30.559.70">
    <property type="entry name" value="Choline/Carnitine o-acyltransferase, domain 2"/>
    <property type="match status" value="1"/>
</dbReference>
<dbReference type="PANTHER" id="PTHR22589:SF14">
    <property type="entry name" value="CHOLINE O-ACETYLTRANSFERASE"/>
    <property type="match status" value="1"/>
</dbReference>
<dbReference type="OrthoDB" id="240216at2759"/>
<evidence type="ECO:0000256" key="2">
    <source>
        <dbReference type="ARBA" id="ARBA00022679"/>
    </source>
</evidence>
<accession>A0A2A2KF38</accession>
<comment type="caution">
    <text evidence="10">The sequence shown here is derived from an EMBL/GenBank/DDBJ whole genome shotgun (WGS) entry which is preliminary data.</text>
</comment>
<dbReference type="GO" id="GO:0008292">
    <property type="term" value="P:acetylcholine biosynthetic process"/>
    <property type="evidence" value="ECO:0007669"/>
    <property type="project" value="TreeGrafter"/>
</dbReference>
<proteinExistence type="inferred from homology"/>
<evidence type="ECO:0000256" key="4">
    <source>
        <dbReference type="ARBA" id="ARBA00023315"/>
    </source>
</evidence>
<keyword evidence="2 8" id="KW-0808">Transferase</keyword>
<dbReference type="InterPro" id="IPR042231">
    <property type="entry name" value="Cho/carn_acyl_trans_2"/>
</dbReference>
<dbReference type="Proteomes" id="UP000218231">
    <property type="component" value="Unassembled WGS sequence"/>
</dbReference>
<dbReference type="AlphaFoldDB" id="A0A2A2KF38"/>
<dbReference type="EMBL" id="LIAE01008754">
    <property type="protein sequence ID" value="PAV72594.1"/>
    <property type="molecule type" value="Genomic_DNA"/>
</dbReference>
<evidence type="ECO:0000256" key="6">
    <source>
        <dbReference type="ARBA" id="ARBA00040495"/>
    </source>
</evidence>
<dbReference type="GO" id="GO:0043005">
    <property type="term" value="C:neuron projection"/>
    <property type="evidence" value="ECO:0007669"/>
    <property type="project" value="TreeGrafter"/>
</dbReference>
<name>A0A2A2KF38_9BILA</name>
<evidence type="ECO:0000256" key="8">
    <source>
        <dbReference type="RuleBase" id="RU003801"/>
    </source>
</evidence>
<evidence type="ECO:0000256" key="3">
    <source>
        <dbReference type="ARBA" id="ARBA00022979"/>
    </source>
</evidence>
<dbReference type="InterPro" id="IPR039551">
    <property type="entry name" value="Cho/carn_acyl_trans"/>
</dbReference>
<sequence length="505" mass="58466">MEHECIVCDERGLLKPPVPPLDATLDRYLEYAAVVAAGQPQMHLHSTVDAVQKFRVQGKPLQEKLLKIAEKELNWVNIYWLPEMYLRIRIPLPVNSSPAYIFPPLPFEQPDDFYRYTALMTRGFVSYKDRIDRNLIERERATGSKKDMFLCMDQYDRLLGCYRQPGKDQDIQIRKSKAHTENEHVIVMCRKQTFVLMTRINGELLPLADIEEQLKQIERMAVGRNGMASGVAAGSVGDRDKAAMFWEEMTQVEQNRKSLEWMQKALFVICLDPERDPAEGTKEKKMVEKGIYLLTGNGSAKHGLNRWYDASIQFIVSRDGTSGFCFEHSTAEGIVLVKMVEDAIRFTRENWRRNLMNQQPRKVSAKPLTWHISERAKQIMDEQIEIFDEVHGYLVSTYESCSIRMFATGRVDNIRANTQEALEWVTSMHNQHFTNEQRVALFRKAAEKQAKVTIEVIFGRIFLLTFMSKLEHNWLWNRQPPVCVECVGTRIRGSVARNIHRSSMA</sequence>
<feature type="active site" description="Proton acceptor" evidence="7">
    <location>
        <position position="328"/>
    </location>
</feature>
<dbReference type="GO" id="GO:0005737">
    <property type="term" value="C:cytoplasm"/>
    <property type="evidence" value="ECO:0007669"/>
    <property type="project" value="TreeGrafter"/>
</dbReference>
<keyword evidence="4 8" id="KW-0012">Acyltransferase</keyword>
<evidence type="ECO:0000256" key="7">
    <source>
        <dbReference type="PIRSR" id="PIRSR600542-1"/>
    </source>
</evidence>
<evidence type="ECO:0000313" key="10">
    <source>
        <dbReference type="EMBL" id="PAV72594.1"/>
    </source>
</evidence>
<dbReference type="GO" id="GO:0045202">
    <property type="term" value="C:synapse"/>
    <property type="evidence" value="ECO:0007669"/>
    <property type="project" value="GOC"/>
</dbReference>
<dbReference type="GO" id="GO:0004102">
    <property type="term" value="F:choline O-acetyltransferase activity"/>
    <property type="evidence" value="ECO:0007669"/>
    <property type="project" value="UniProtKB-EC"/>
</dbReference>
<keyword evidence="3" id="KW-0530">Neurotransmitter biosynthesis</keyword>
<evidence type="ECO:0000256" key="1">
    <source>
        <dbReference type="ARBA" id="ARBA00005232"/>
    </source>
</evidence>
<dbReference type="Gene3D" id="3.30.559.10">
    <property type="entry name" value="Chloramphenicol acetyltransferase-like domain"/>
    <property type="match status" value="1"/>
</dbReference>
<organism evidence="10 11">
    <name type="scientific">Diploscapter pachys</name>
    <dbReference type="NCBI Taxonomy" id="2018661"/>
    <lineage>
        <taxon>Eukaryota</taxon>
        <taxon>Metazoa</taxon>
        <taxon>Ecdysozoa</taxon>
        <taxon>Nematoda</taxon>
        <taxon>Chromadorea</taxon>
        <taxon>Rhabditida</taxon>
        <taxon>Rhabditina</taxon>
        <taxon>Rhabditomorpha</taxon>
        <taxon>Rhabditoidea</taxon>
        <taxon>Rhabditidae</taxon>
        <taxon>Diploscapter</taxon>
    </lineage>
</organism>
<dbReference type="GO" id="GO:0007274">
    <property type="term" value="P:neuromuscular synaptic transmission"/>
    <property type="evidence" value="ECO:0007669"/>
    <property type="project" value="TreeGrafter"/>
</dbReference>
<reference evidence="10 11" key="1">
    <citation type="journal article" date="2017" name="Curr. Biol.">
        <title>Genome architecture and evolution of a unichromosomal asexual nematode.</title>
        <authorList>
            <person name="Fradin H."/>
            <person name="Zegar C."/>
            <person name="Gutwein M."/>
            <person name="Lucas J."/>
            <person name="Kovtun M."/>
            <person name="Corcoran D."/>
            <person name="Baugh L.R."/>
            <person name="Kiontke K."/>
            <person name="Gunsalus K."/>
            <person name="Fitch D.H."/>
            <person name="Piano F."/>
        </authorList>
    </citation>
    <scope>NUCLEOTIDE SEQUENCE [LARGE SCALE GENOMIC DNA]</scope>
    <source>
        <strain evidence="10">PF1309</strain>
    </source>
</reference>
<dbReference type="Pfam" id="PF00755">
    <property type="entry name" value="Carn_acyltransf"/>
    <property type="match status" value="1"/>
</dbReference>
<keyword evidence="11" id="KW-1185">Reference proteome</keyword>
<feature type="domain" description="Choline/carnitine acyltransferase" evidence="9">
    <location>
        <begin position="17"/>
        <end position="389"/>
    </location>
</feature>
<dbReference type="PROSITE" id="PS00440">
    <property type="entry name" value="ACYLTRANSF_C_2"/>
    <property type="match status" value="1"/>
</dbReference>
<evidence type="ECO:0000256" key="5">
    <source>
        <dbReference type="ARBA" id="ARBA00039091"/>
    </source>
</evidence>
<protein>
    <recommendedName>
        <fullName evidence="6">Choline O-acetyltransferase</fullName>
        <ecNumber evidence="5">2.3.1.6</ecNumber>
    </recommendedName>
</protein>
<dbReference type="InterPro" id="IPR023213">
    <property type="entry name" value="CAT-like_dom_sf"/>
</dbReference>
<dbReference type="EC" id="2.3.1.6" evidence="5"/>